<dbReference type="PANTHER" id="PTHR36180">
    <property type="entry name" value="DNA-BINDING PROTEIN-RELATED-RELATED"/>
    <property type="match status" value="1"/>
</dbReference>
<evidence type="ECO:0000259" key="1">
    <source>
        <dbReference type="PROSITE" id="PS51750"/>
    </source>
</evidence>
<dbReference type="EMBL" id="JAHWQX010000001">
    <property type="protein sequence ID" value="MBW3096496.1"/>
    <property type="molecule type" value="Genomic_DNA"/>
</dbReference>
<organism evidence="2 3">
    <name type="scientific">Pseudohoeflea coraliihabitans</name>
    <dbReference type="NCBI Taxonomy" id="2860393"/>
    <lineage>
        <taxon>Bacteria</taxon>
        <taxon>Pseudomonadati</taxon>
        <taxon>Pseudomonadota</taxon>
        <taxon>Alphaproteobacteria</taxon>
        <taxon>Hyphomicrobiales</taxon>
        <taxon>Rhizobiaceae</taxon>
        <taxon>Pseudohoeflea</taxon>
    </lineage>
</organism>
<name>A0ABS6WKM4_9HYPH</name>
<dbReference type="Pfam" id="PF02498">
    <property type="entry name" value="Bro-N"/>
    <property type="match status" value="1"/>
</dbReference>
<accession>A0ABS6WKM4</accession>
<comment type="caution">
    <text evidence="2">The sequence shown here is derived from an EMBL/GenBank/DDBJ whole genome shotgun (WGS) entry which is preliminary data.</text>
</comment>
<reference evidence="2" key="1">
    <citation type="submission" date="2021-07" db="EMBL/GenBank/DDBJ databases">
        <title>Pseudohoeflea marina sp. nov. a polyhydroxyalcanoate-producing bacterium.</title>
        <authorList>
            <person name="Zheng W."/>
            <person name="Yu S."/>
            <person name="Huang Y."/>
        </authorList>
    </citation>
    <scope>NUCLEOTIDE SEQUENCE</scope>
    <source>
        <strain evidence="2">DP4N28-3</strain>
    </source>
</reference>
<evidence type="ECO:0000313" key="2">
    <source>
        <dbReference type="EMBL" id="MBW3096496.1"/>
    </source>
</evidence>
<protein>
    <recommendedName>
        <fullName evidence="1">Bro-N domain-containing protein</fullName>
    </recommendedName>
</protein>
<keyword evidence="3" id="KW-1185">Reference proteome</keyword>
<evidence type="ECO:0000313" key="3">
    <source>
        <dbReference type="Proteomes" id="UP001430804"/>
    </source>
</evidence>
<feature type="domain" description="Bro-N" evidence="1">
    <location>
        <begin position="1"/>
        <end position="93"/>
    </location>
</feature>
<dbReference type="Proteomes" id="UP001430804">
    <property type="component" value="Unassembled WGS sequence"/>
</dbReference>
<dbReference type="PANTHER" id="PTHR36180:SF2">
    <property type="entry name" value="BRO FAMILY PROTEIN"/>
    <property type="match status" value="1"/>
</dbReference>
<dbReference type="SMART" id="SM01040">
    <property type="entry name" value="Bro-N"/>
    <property type="match status" value="1"/>
</dbReference>
<sequence length="96" mass="10979">MVEKDGAPWFVGSDVLHVLYGRSSGITHIYNRLDADEKPKVKRVHLGMRQGKDASIVTESSLYKLVMRSDKPEAPAFQDWVTREVLPAELRFHRLT</sequence>
<dbReference type="InterPro" id="IPR003497">
    <property type="entry name" value="BRO_N_domain"/>
</dbReference>
<gene>
    <name evidence="2" type="ORF">KY465_04315</name>
</gene>
<dbReference type="PROSITE" id="PS51750">
    <property type="entry name" value="BRO_N"/>
    <property type="match status" value="1"/>
</dbReference>
<proteinExistence type="predicted"/>